<proteinExistence type="predicted"/>
<reference evidence="1 2" key="1">
    <citation type="submission" date="2013-02" db="EMBL/GenBank/DDBJ databases">
        <title>Insights into the proteome of triclosan-resistant Pseudomonas putida TRO1, isolated from activated sludge.</title>
        <authorList>
            <person name="Lolas I.B."/>
            <person name="Almeida B."/>
            <person name="Starnawski P.M."/>
            <person name="Soenderkaer M."/>
            <person name="Nielsen K.L."/>
            <person name="Nielsen J.L."/>
        </authorList>
    </citation>
    <scope>NUCLEOTIDE SEQUENCE [LARGE SCALE GENOMIC DNA]</scope>
    <source>
        <strain evidence="1 2">TRO1</strain>
    </source>
</reference>
<accession>A0AAD2ZS45</accession>
<evidence type="ECO:0000313" key="1">
    <source>
        <dbReference type="EMBL" id="ENY76320.1"/>
    </source>
</evidence>
<name>A0AAD2ZS45_PSEPU</name>
<comment type="caution">
    <text evidence="1">The sequence shown here is derived from an EMBL/GenBank/DDBJ whole genome shotgun (WGS) entry which is preliminary data.</text>
</comment>
<protein>
    <submittedName>
        <fullName evidence="1">Uncharacterized protein</fullName>
    </submittedName>
</protein>
<gene>
    <name evidence="1" type="ORF">C206_17724</name>
</gene>
<organism evidence="1 2">
    <name type="scientific">Pseudomonas putida TRO1</name>
    <dbReference type="NCBI Taxonomy" id="1227924"/>
    <lineage>
        <taxon>Bacteria</taxon>
        <taxon>Pseudomonadati</taxon>
        <taxon>Pseudomonadota</taxon>
        <taxon>Gammaproteobacteria</taxon>
        <taxon>Pseudomonadales</taxon>
        <taxon>Pseudomonadaceae</taxon>
        <taxon>Pseudomonas</taxon>
    </lineage>
</organism>
<dbReference type="EMBL" id="APBQ01000112">
    <property type="protein sequence ID" value="ENY76320.1"/>
    <property type="molecule type" value="Genomic_DNA"/>
</dbReference>
<evidence type="ECO:0000313" key="2">
    <source>
        <dbReference type="Proteomes" id="UP000013237"/>
    </source>
</evidence>
<sequence>MIRASIQIRKTRAQDQRVTLQPLARFALAYLRNQTANPLASKTEAQKSWLIEQGFPGSGLHLR</sequence>
<dbReference type="Proteomes" id="UP000013237">
    <property type="component" value="Unassembled WGS sequence"/>
</dbReference>
<dbReference type="AlphaFoldDB" id="A0AAD2ZS45"/>